<accession>A0A5B7ESJ7</accession>
<evidence type="ECO:0000256" key="1">
    <source>
        <dbReference type="SAM" id="MobiDB-lite"/>
    </source>
</evidence>
<organism evidence="2 3">
    <name type="scientific">Portunus trituberculatus</name>
    <name type="common">Swimming crab</name>
    <name type="synonym">Neptunus trituberculatus</name>
    <dbReference type="NCBI Taxonomy" id="210409"/>
    <lineage>
        <taxon>Eukaryota</taxon>
        <taxon>Metazoa</taxon>
        <taxon>Ecdysozoa</taxon>
        <taxon>Arthropoda</taxon>
        <taxon>Crustacea</taxon>
        <taxon>Multicrustacea</taxon>
        <taxon>Malacostraca</taxon>
        <taxon>Eumalacostraca</taxon>
        <taxon>Eucarida</taxon>
        <taxon>Decapoda</taxon>
        <taxon>Pleocyemata</taxon>
        <taxon>Brachyura</taxon>
        <taxon>Eubrachyura</taxon>
        <taxon>Portunoidea</taxon>
        <taxon>Portunidae</taxon>
        <taxon>Portuninae</taxon>
        <taxon>Portunus</taxon>
    </lineage>
</organism>
<gene>
    <name evidence="2" type="ORF">E2C01_029852</name>
</gene>
<dbReference type="AlphaFoldDB" id="A0A5B7ESJ7"/>
<keyword evidence="3" id="KW-1185">Reference proteome</keyword>
<reference evidence="2 3" key="1">
    <citation type="submission" date="2019-05" db="EMBL/GenBank/DDBJ databases">
        <title>Another draft genome of Portunus trituberculatus and its Hox gene families provides insights of decapod evolution.</title>
        <authorList>
            <person name="Jeong J.-H."/>
            <person name="Song I."/>
            <person name="Kim S."/>
            <person name="Choi T."/>
            <person name="Kim D."/>
            <person name="Ryu S."/>
            <person name="Kim W."/>
        </authorList>
    </citation>
    <scope>NUCLEOTIDE SEQUENCE [LARGE SCALE GENOMIC DNA]</scope>
    <source>
        <tissue evidence="2">Muscle</tissue>
    </source>
</reference>
<evidence type="ECO:0000313" key="3">
    <source>
        <dbReference type="Proteomes" id="UP000324222"/>
    </source>
</evidence>
<evidence type="ECO:0000313" key="2">
    <source>
        <dbReference type="EMBL" id="MPC36395.1"/>
    </source>
</evidence>
<protein>
    <submittedName>
        <fullName evidence="2">Uncharacterized protein</fullName>
    </submittedName>
</protein>
<dbReference type="Proteomes" id="UP000324222">
    <property type="component" value="Unassembled WGS sequence"/>
</dbReference>
<sequence>MLGRGNPRVSPTRSPPARKPLPRVRNLNLHSDRGKDSNPCAWRPLGPQSTHGPTVPRRPLILFAVTSLNL</sequence>
<proteinExistence type="predicted"/>
<feature type="region of interest" description="Disordered" evidence="1">
    <location>
        <begin position="1"/>
        <end position="56"/>
    </location>
</feature>
<name>A0A5B7ESJ7_PORTR</name>
<dbReference type="EMBL" id="VSRR010003507">
    <property type="protein sequence ID" value="MPC36395.1"/>
    <property type="molecule type" value="Genomic_DNA"/>
</dbReference>
<comment type="caution">
    <text evidence="2">The sequence shown here is derived from an EMBL/GenBank/DDBJ whole genome shotgun (WGS) entry which is preliminary data.</text>
</comment>